<dbReference type="GO" id="GO:0033818">
    <property type="term" value="F:beta-ketoacyl-acyl-carrier-protein synthase III activity"/>
    <property type="evidence" value="ECO:0007669"/>
    <property type="project" value="UniProtKB-EC"/>
</dbReference>
<sequence>MSKLIATGSYLPEQLLTNDQLIEKFQIDSSHEWIEQRSGITQRHFAYDDETTADIATKAAENLLAKVDSGIVQEIKLIIVATMSANGPTPSVANQVQAALGIKDAWGFDVSGACSGFVMALDIAEQMSRSKTDGYTLVIGAEKMSQILDFSDRSTSVLFGDGAGAVLIKHDGQGLPDYQSELHAMEDEKLSIAVNPNADGRNVMSMLGRDVFNFVNRTVVKSLGNFISENVEDYDYLVSHQANQRLLDIIAKKLKISEDKIPSNIAKVANLSAGSIPVLLDNLVETNEIRLNGSQKIVMCGFGGGLAWGNISVTL</sequence>
<dbReference type="EMBL" id="WJQS01000003">
    <property type="protein sequence ID" value="MRI85201.1"/>
    <property type="molecule type" value="Genomic_DNA"/>
</dbReference>
<dbReference type="InterPro" id="IPR016039">
    <property type="entry name" value="Thiolase-like"/>
</dbReference>
<evidence type="ECO:0000259" key="3">
    <source>
        <dbReference type="Pfam" id="PF08541"/>
    </source>
</evidence>
<keyword evidence="1 6" id="KW-0808">Transferase</keyword>
<organism evidence="6 7">
    <name type="scientific">Fundicoccus ignavus</name>
    <dbReference type="NCBI Taxonomy" id="2664442"/>
    <lineage>
        <taxon>Bacteria</taxon>
        <taxon>Bacillati</taxon>
        <taxon>Bacillota</taxon>
        <taxon>Bacilli</taxon>
        <taxon>Lactobacillales</taxon>
        <taxon>Aerococcaceae</taxon>
        <taxon>Fundicoccus</taxon>
    </lineage>
</organism>
<dbReference type="GO" id="GO:0006633">
    <property type="term" value="P:fatty acid biosynthetic process"/>
    <property type="evidence" value="ECO:0007669"/>
    <property type="project" value="InterPro"/>
</dbReference>
<feature type="domain" description="Beta-ketoacyl-[acyl-carrier-protein] synthase III C-terminal" evidence="3">
    <location>
        <begin position="231"/>
        <end position="312"/>
    </location>
</feature>
<dbReference type="Proteomes" id="UP000430975">
    <property type="component" value="Unassembled WGS sequence"/>
</dbReference>
<evidence type="ECO:0000256" key="2">
    <source>
        <dbReference type="ARBA" id="ARBA00023315"/>
    </source>
</evidence>
<dbReference type="CDD" id="cd00830">
    <property type="entry name" value="KAS_III"/>
    <property type="match status" value="1"/>
</dbReference>
<dbReference type="NCBIfam" id="NF006829">
    <property type="entry name" value="PRK09352.1"/>
    <property type="match status" value="1"/>
</dbReference>
<dbReference type="RefSeq" id="WP_153862087.1">
    <property type="nucleotide sequence ID" value="NZ_WJQR01000006.1"/>
</dbReference>
<dbReference type="Pfam" id="PF08545">
    <property type="entry name" value="ACP_syn_III"/>
    <property type="match status" value="1"/>
</dbReference>
<proteinExistence type="predicted"/>
<gene>
    <name evidence="6" type="ORF">GIY09_04840</name>
    <name evidence="5" type="ORF">GIY11_07620</name>
</gene>
<dbReference type="GO" id="GO:0044550">
    <property type="term" value="P:secondary metabolite biosynthetic process"/>
    <property type="evidence" value="ECO:0007669"/>
    <property type="project" value="TreeGrafter"/>
</dbReference>
<name>A0A6I2GI72_9LACT</name>
<dbReference type="GO" id="GO:0004315">
    <property type="term" value="F:3-oxoacyl-[acyl-carrier-protein] synthase activity"/>
    <property type="evidence" value="ECO:0007669"/>
    <property type="project" value="InterPro"/>
</dbReference>
<accession>A0A6I2GI72</accession>
<keyword evidence="7" id="KW-1185">Reference proteome</keyword>
<dbReference type="EC" id="2.3.1.180" evidence="6"/>
<evidence type="ECO:0000313" key="5">
    <source>
        <dbReference type="EMBL" id="MRI81885.1"/>
    </source>
</evidence>
<keyword evidence="2 6" id="KW-0012">Acyltransferase</keyword>
<evidence type="ECO:0000313" key="8">
    <source>
        <dbReference type="Proteomes" id="UP000469870"/>
    </source>
</evidence>
<comment type="caution">
    <text evidence="6">The sequence shown here is derived from an EMBL/GenBank/DDBJ whole genome shotgun (WGS) entry which is preliminary data.</text>
</comment>
<dbReference type="AlphaFoldDB" id="A0A6I2GI72"/>
<dbReference type="EMBL" id="WJQR01000006">
    <property type="protein sequence ID" value="MRI81885.1"/>
    <property type="molecule type" value="Genomic_DNA"/>
</dbReference>
<reference evidence="7 8" key="1">
    <citation type="submission" date="2019-11" db="EMBL/GenBank/DDBJ databases">
        <title>Characterisation of Fundicoccus ignavus gen. nov. sp. nov., a novel genus of the family Aerococcaceae isolated from bulk tank milk.</title>
        <authorList>
            <person name="Siebert A."/>
            <person name="Huptas C."/>
            <person name="Wenning M."/>
            <person name="Scherer S."/>
            <person name="Doll E.V."/>
        </authorList>
    </citation>
    <scope>NUCLEOTIDE SEQUENCE [LARGE SCALE GENOMIC DNA]</scope>
    <source>
        <strain evidence="5 8">DSM 109653</strain>
        <strain evidence="6 7">WS4759</strain>
    </source>
</reference>
<evidence type="ECO:0000259" key="4">
    <source>
        <dbReference type="Pfam" id="PF08545"/>
    </source>
</evidence>
<evidence type="ECO:0000256" key="1">
    <source>
        <dbReference type="ARBA" id="ARBA00022679"/>
    </source>
</evidence>
<evidence type="ECO:0000313" key="7">
    <source>
        <dbReference type="Proteomes" id="UP000430975"/>
    </source>
</evidence>
<dbReference type="PANTHER" id="PTHR34069">
    <property type="entry name" value="3-OXOACYL-[ACYL-CARRIER-PROTEIN] SYNTHASE 3"/>
    <property type="match status" value="1"/>
</dbReference>
<dbReference type="Proteomes" id="UP000469870">
    <property type="component" value="Unassembled WGS sequence"/>
</dbReference>
<evidence type="ECO:0000313" key="6">
    <source>
        <dbReference type="EMBL" id="MRI85201.1"/>
    </source>
</evidence>
<dbReference type="SUPFAM" id="SSF53901">
    <property type="entry name" value="Thiolase-like"/>
    <property type="match status" value="1"/>
</dbReference>
<dbReference type="InterPro" id="IPR013747">
    <property type="entry name" value="ACP_syn_III_C"/>
</dbReference>
<dbReference type="InterPro" id="IPR013751">
    <property type="entry name" value="ACP_syn_III_N"/>
</dbReference>
<feature type="domain" description="Beta-ketoacyl-[acyl-carrier-protein] synthase III N-terminal" evidence="4">
    <location>
        <begin position="108"/>
        <end position="174"/>
    </location>
</feature>
<protein>
    <submittedName>
        <fullName evidence="6">Beta-ketoacyl-ACP synthase 3</fullName>
        <ecNumber evidence="6">2.3.1.180</ecNumber>
    </submittedName>
</protein>
<dbReference type="Pfam" id="PF08541">
    <property type="entry name" value="ACP_syn_III_C"/>
    <property type="match status" value="1"/>
</dbReference>
<dbReference type="Gene3D" id="3.40.47.10">
    <property type="match status" value="1"/>
</dbReference>
<dbReference type="PANTHER" id="PTHR34069:SF2">
    <property type="entry name" value="BETA-KETOACYL-[ACYL-CARRIER-PROTEIN] SYNTHASE III"/>
    <property type="match status" value="1"/>
</dbReference>